<evidence type="ECO:0000256" key="6">
    <source>
        <dbReference type="ARBA" id="ARBA00022989"/>
    </source>
</evidence>
<feature type="transmembrane region" description="Helical" evidence="9">
    <location>
        <begin position="57"/>
        <end position="77"/>
    </location>
</feature>
<dbReference type="GO" id="GO:1904680">
    <property type="term" value="F:peptide transmembrane transporter activity"/>
    <property type="evidence" value="ECO:0007669"/>
    <property type="project" value="InterPro"/>
</dbReference>
<evidence type="ECO:0000256" key="5">
    <source>
        <dbReference type="ARBA" id="ARBA00022856"/>
    </source>
</evidence>
<gene>
    <name evidence="11" type="ORF">LF41_1870</name>
</gene>
<feature type="transmembrane region" description="Helical" evidence="9">
    <location>
        <begin position="222"/>
        <end position="239"/>
    </location>
</feature>
<dbReference type="PATRIC" id="fig|1300345.3.peg.2918"/>
<dbReference type="Proteomes" id="UP000030518">
    <property type="component" value="Unassembled WGS sequence"/>
</dbReference>
<dbReference type="STRING" id="1300345.LF41_1870"/>
<evidence type="ECO:0000256" key="3">
    <source>
        <dbReference type="ARBA" id="ARBA00022475"/>
    </source>
</evidence>
<keyword evidence="2 8" id="KW-0813">Transport</keyword>
<name>A0A0A2WCZ1_9GAMM</name>
<feature type="transmembrane region" description="Helical" evidence="9">
    <location>
        <begin position="147"/>
        <end position="167"/>
    </location>
</feature>
<dbReference type="EMBL" id="JRKJ01000023">
    <property type="protein sequence ID" value="KGQ18016.1"/>
    <property type="molecule type" value="Genomic_DNA"/>
</dbReference>
<dbReference type="PROSITE" id="PS01023">
    <property type="entry name" value="PTR2_2"/>
    <property type="match status" value="1"/>
</dbReference>
<feature type="domain" description="Major facilitator superfamily (MFS) profile" evidence="10">
    <location>
        <begin position="19"/>
        <end position="420"/>
    </location>
</feature>
<dbReference type="GO" id="GO:0005886">
    <property type="term" value="C:plasma membrane"/>
    <property type="evidence" value="ECO:0007669"/>
    <property type="project" value="UniProtKB-SubCell"/>
</dbReference>
<dbReference type="InterPro" id="IPR000109">
    <property type="entry name" value="POT_fam"/>
</dbReference>
<feature type="transmembrane region" description="Helical" evidence="9">
    <location>
        <begin position="259"/>
        <end position="284"/>
    </location>
</feature>
<evidence type="ECO:0000313" key="11">
    <source>
        <dbReference type="EMBL" id="KGQ18016.1"/>
    </source>
</evidence>
<dbReference type="InterPro" id="IPR036259">
    <property type="entry name" value="MFS_trans_sf"/>
</dbReference>
<dbReference type="Pfam" id="PF00854">
    <property type="entry name" value="PTR2"/>
    <property type="match status" value="2"/>
</dbReference>
<feature type="transmembrane region" description="Helical" evidence="9">
    <location>
        <begin position="173"/>
        <end position="193"/>
    </location>
</feature>
<evidence type="ECO:0000259" key="10">
    <source>
        <dbReference type="PROSITE" id="PS50850"/>
    </source>
</evidence>
<reference evidence="11 12" key="1">
    <citation type="submission" date="2014-09" db="EMBL/GenBank/DDBJ databases">
        <title>Genome sequences of Lysobacter dokdonensis DS-58.</title>
        <authorList>
            <person name="Kim J.F."/>
            <person name="Kwak M.-J."/>
        </authorList>
    </citation>
    <scope>NUCLEOTIDE SEQUENCE [LARGE SCALE GENOMIC DNA]</scope>
    <source>
        <strain evidence="11 12">DS-58</strain>
    </source>
</reference>
<dbReference type="InterPro" id="IPR005279">
    <property type="entry name" value="Dipep/tripep_permease"/>
</dbReference>
<keyword evidence="7 9" id="KW-0472">Membrane</keyword>
<protein>
    <submittedName>
        <fullName evidence="11">Amino acid/peptide transporter</fullName>
    </submittedName>
</protein>
<dbReference type="CDD" id="cd17346">
    <property type="entry name" value="MFS_DtpA_like"/>
    <property type="match status" value="1"/>
</dbReference>
<dbReference type="AlphaFoldDB" id="A0A0A2WCZ1"/>
<keyword evidence="3" id="KW-1003">Cell membrane</keyword>
<dbReference type="eggNOG" id="COG3104">
    <property type="taxonomic scope" value="Bacteria"/>
</dbReference>
<organism evidence="11 12">
    <name type="scientific">Lysobacter dokdonensis DS-58</name>
    <dbReference type="NCBI Taxonomy" id="1300345"/>
    <lineage>
        <taxon>Bacteria</taxon>
        <taxon>Pseudomonadati</taxon>
        <taxon>Pseudomonadota</taxon>
        <taxon>Gammaproteobacteria</taxon>
        <taxon>Lysobacterales</taxon>
        <taxon>Lysobacteraceae</taxon>
        <taxon>Noviluteimonas</taxon>
    </lineage>
</organism>
<comment type="subcellular location">
    <subcellularLocation>
        <location evidence="1">Cell membrane</location>
        <topology evidence="1">Multi-pass membrane protein</topology>
    </subcellularLocation>
    <subcellularLocation>
        <location evidence="8">Membrane</location>
        <topology evidence="8">Multi-pass membrane protein</topology>
    </subcellularLocation>
</comment>
<feature type="transmembrane region" description="Helical" evidence="9">
    <location>
        <begin position="368"/>
        <end position="389"/>
    </location>
</feature>
<dbReference type="PROSITE" id="PS50850">
    <property type="entry name" value="MFS"/>
    <property type="match status" value="1"/>
</dbReference>
<feature type="transmembrane region" description="Helical" evidence="9">
    <location>
        <begin position="20"/>
        <end position="37"/>
    </location>
</feature>
<dbReference type="NCBIfam" id="TIGR00924">
    <property type="entry name" value="yjdL_sub1_fam"/>
    <property type="match status" value="1"/>
</dbReference>
<keyword evidence="5" id="KW-0653">Protein transport</keyword>
<evidence type="ECO:0000256" key="8">
    <source>
        <dbReference type="RuleBase" id="RU003755"/>
    </source>
</evidence>
<dbReference type="PANTHER" id="PTHR23517">
    <property type="entry name" value="RESISTANCE PROTEIN MDTM, PUTATIVE-RELATED-RELATED"/>
    <property type="match status" value="1"/>
</dbReference>
<dbReference type="Gene3D" id="1.20.1250.20">
    <property type="entry name" value="MFS general substrate transporter like domains"/>
    <property type="match status" value="2"/>
</dbReference>
<dbReference type="RefSeq" id="WP_237577809.1">
    <property type="nucleotide sequence ID" value="NZ_JRKJ01000023.1"/>
</dbReference>
<dbReference type="PANTHER" id="PTHR23517:SF15">
    <property type="entry name" value="PROTON-DEPENDENT OLIGOPEPTIDE FAMILY TRANSPORT PROTEIN"/>
    <property type="match status" value="1"/>
</dbReference>
<keyword evidence="12" id="KW-1185">Reference proteome</keyword>
<evidence type="ECO:0000256" key="2">
    <source>
        <dbReference type="ARBA" id="ARBA00022448"/>
    </source>
</evidence>
<dbReference type="GO" id="GO:0006857">
    <property type="term" value="P:oligopeptide transport"/>
    <property type="evidence" value="ECO:0007669"/>
    <property type="project" value="InterPro"/>
</dbReference>
<evidence type="ECO:0000313" key="12">
    <source>
        <dbReference type="Proteomes" id="UP000030518"/>
    </source>
</evidence>
<comment type="caution">
    <text evidence="11">The sequence shown here is derived from an EMBL/GenBank/DDBJ whole genome shotgun (WGS) entry which is preliminary data.</text>
</comment>
<evidence type="ECO:0000256" key="4">
    <source>
        <dbReference type="ARBA" id="ARBA00022692"/>
    </source>
</evidence>
<feature type="transmembrane region" description="Helical" evidence="9">
    <location>
        <begin position="108"/>
        <end position="126"/>
    </location>
</feature>
<evidence type="ECO:0000256" key="7">
    <source>
        <dbReference type="ARBA" id="ARBA00023136"/>
    </source>
</evidence>
<dbReference type="InterPro" id="IPR050171">
    <property type="entry name" value="MFS_Transporters"/>
</dbReference>
<dbReference type="InterPro" id="IPR020846">
    <property type="entry name" value="MFS_dom"/>
</dbReference>
<feature type="transmembrane region" description="Helical" evidence="9">
    <location>
        <begin position="330"/>
        <end position="356"/>
    </location>
</feature>
<keyword evidence="5" id="KW-0571">Peptide transport</keyword>
<comment type="similarity">
    <text evidence="8">Belongs to the major facilitator superfamily. Proton-dependent oligopeptide transporter (POT/PTR) (TC 2.A.17) family.</text>
</comment>
<feature type="transmembrane region" description="Helical" evidence="9">
    <location>
        <begin position="305"/>
        <end position="324"/>
    </location>
</feature>
<accession>A0A0A2WCZ1</accession>
<evidence type="ECO:0000256" key="1">
    <source>
        <dbReference type="ARBA" id="ARBA00004651"/>
    </source>
</evidence>
<sequence>MNSIAVRSAGAGWLKQPPGLAILFFTQMWEIFSYYGMRTLLVYYMTKQLLFSQQHASMVYGAYIATFYFTPILGGIVSDRWLGRKRSVIIGAVVMSFGHFLMASESLLYFALAAIALGNGLFLPSLPSQIDDLYAKDDPRRGSAYNFYYVGINVGGLLAPLVCGTLGELYGWHYGFGAAGVGMLAGLVIYTLGGRWLPPERPKAKDLAPADRMPLSSMKQRVLTLIAVGLCVMVFRGAYEQSGNTIALWADVGLDRNAGGFVIPMTWFQSLNPFLVIFLTPLLVAMWTKQANRGQEPAPAKKMAMGAFGVSIAFLLLALVDASAQGHAHWVWLAAFFVLFTAGELFILPIGLSLFARLAPAGYAATSIAAWYFASFGGNLLAGALGTLWSAMAHAAFFALMAGVAALAGVLLRLLHPAVVRAEAMNGRGSDERSRSTSKSG</sequence>
<dbReference type="InterPro" id="IPR018456">
    <property type="entry name" value="PTR2_symporter_CS"/>
</dbReference>
<keyword evidence="4 8" id="KW-0812">Transmembrane</keyword>
<dbReference type="SUPFAM" id="SSF103473">
    <property type="entry name" value="MFS general substrate transporter"/>
    <property type="match status" value="1"/>
</dbReference>
<proteinExistence type="inferred from homology"/>
<feature type="transmembrane region" description="Helical" evidence="9">
    <location>
        <begin position="395"/>
        <end position="415"/>
    </location>
</feature>
<evidence type="ECO:0000256" key="9">
    <source>
        <dbReference type="SAM" id="Phobius"/>
    </source>
</evidence>
<keyword evidence="6 9" id="KW-1133">Transmembrane helix</keyword>